<organism evidence="1 2">
    <name type="scientific">Daphnia pulex</name>
    <name type="common">Water flea</name>
    <dbReference type="NCBI Taxonomy" id="6669"/>
    <lineage>
        <taxon>Eukaryota</taxon>
        <taxon>Metazoa</taxon>
        <taxon>Ecdysozoa</taxon>
        <taxon>Arthropoda</taxon>
        <taxon>Crustacea</taxon>
        <taxon>Branchiopoda</taxon>
        <taxon>Diplostraca</taxon>
        <taxon>Cladocera</taxon>
        <taxon>Anomopoda</taxon>
        <taxon>Daphniidae</taxon>
        <taxon>Daphnia</taxon>
    </lineage>
</organism>
<dbReference type="Proteomes" id="UP000000305">
    <property type="component" value="Unassembled WGS sequence"/>
</dbReference>
<dbReference type="AlphaFoldDB" id="E9H426"/>
<name>E9H426_DAPPU</name>
<protein>
    <submittedName>
        <fullName evidence="1">Uncharacterized protein</fullName>
    </submittedName>
</protein>
<evidence type="ECO:0000313" key="2">
    <source>
        <dbReference type="Proteomes" id="UP000000305"/>
    </source>
</evidence>
<gene>
    <name evidence="1" type="ORF">DAPPUDRAFT_109747</name>
</gene>
<dbReference type="KEGG" id="dpx:DAPPUDRAFT_109747"/>
<keyword evidence="2" id="KW-1185">Reference proteome</keyword>
<dbReference type="EMBL" id="GL732590">
    <property type="protein sequence ID" value="EFX73511.1"/>
    <property type="molecule type" value="Genomic_DNA"/>
</dbReference>
<dbReference type="OrthoDB" id="97058at2759"/>
<dbReference type="HOGENOM" id="CLU_1205842_0_0_1"/>
<reference evidence="1 2" key="1">
    <citation type="journal article" date="2011" name="Science">
        <title>The ecoresponsive genome of Daphnia pulex.</title>
        <authorList>
            <person name="Colbourne J.K."/>
            <person name="Pfrender M.E."/>
            <person name="Gilbert D."/>
            <person name="Thomas W.K."/>
            <person name="Tucker A."/>
            <person name="Oakley T.H."/>
            <person name="Tokishita S."/>
            <person name="Aerts A."/>
            <person name="Arnold G.J."/>
            <person name="Basu M.K."/>
            <person name="Bauer D.J."/>
            <person name="Caceres C.E."/>
            <person name="Carmel L."/>
            <person name="Casola C."/>
            <person name="Choi J.H."/>
            <person name="Detter J.C."/>
            <person name="Dong Q."/>
            <person name="Dusheyko S."/>
            <person name="Eads B.D."/>
            <person name="Frohlich T."/>
            <person name="Geiler-Samerotte K.A."/>
            <person name="Gerlach D."/>
            <person name="Hatcher P."/>
            <person name="Jogdeo S."/>
            <person name="Krijgsveld J."/>
            <person name="Kriventseva E.V."/>
            <person name="Kultz D."/>
            <person name="Laforsch C."/>
            <person name="Lindquist E."/>
            <person name="Lopez J."/>
            <person name="Manak J.R."/>
            <person name="Muller J."/>
            <person name="Pangilinan J."/>
            <person name="Patwardhan R.P."/>
            <person name="Pitluck S."/>
            <person name="Pritham E.J."/>
            <person name="Rechtsteiner A."/>
            <person name="Rho M."/>
            <person name="Rogozin I.B."/>
            <person name="Sakarya O."/>
            <person name="Salamov A."/>
            <person name="Schaack S."/>
            <person name="Shapiro H."/>
            <person name="Shiga Y."/>
            <person name="Skalitzky C."/>
            <person name="Smith Z."/>
            <person name="Souvorov A."/>
            <person name="Sung W."/>
            <person name="Tang Z."/>
            <person name="Tsuchiya D."/>
            <person name="Tu H."/>
            <person name="Vos H."/>
            <person name="Wang M."/>
            <person name="Wolf Y.I."/>
            <person name="Yamagata H."/>
            <person name="Yamada T."/>
            <person name="Ye Y."/>
            <person name="Shaw J.R."/>
            <person name="Andrews J."/>
            <person name="Crease T.J."/>
            <person name="Tang H."/>
            <person name="Lucas S.M."/>
            <person name="Robertson H.M."/>
            <person name="Bork P."/>
            <person name="Koonin E.V."/>
            <person name="Zdobnov E.M."/>
            <person name="Grigoriev I.V."/>
            <person name="Lynch M."/>
            <person name="Boore J.L."/>
        </authorList>
    </citation>
    <scope>NUCLEOTIDE SEQUENCE [LARGE SCALE GENOMIC DNA]</scope>
</reference>
<dbReference type="InParanoid" id="E9H426"/>
<sequence length="230" mass="25733">MALSLFKKMADTLSGLAYSDFQEKLHLFLDLHDLIKKDQPIRLATTDVCPAEDLVVQSGEFDIDTTVSEPVKSDADAFCPKFSPLPWKALRISHALKKKDDQRGKTKIEGIISKEMEKMLILAEEDEHIKKSSIPDDSNGDEQLCSITLNNIKGSLSSLSDPHQSEQYIPTEIEVIVPATVTSGKSRRDRTLTSKNNWARESAKQRTCVGHNGVQPLLFVIEREGLHFSQ</sequence>
<evidence type="ECO:0000313" key="1">
    <source>
        <dbReference type="EMBL" id="EFX73511.1"/>
    </source>
</evidence>
<proteinExistence type="predicted"/>
<accession>E9H426</accession>